<evidence type="ECO:0000256" key="2">
    <source>
        <dbReference type="SAM" id="SignalP"/>
    </source>
</evidence>
<feature type="region of interest" description="Disordered" evidence="1">
    <location>
        <begin position="42"/>
        <end position="63"/>
    </location>
</feature>
<dbReference type="InterPro" id="IPR016047">
    <property type="entry name" value="M23ase_b-sheet_dom"/>
</dbReference>
<dbReference type="Gene3D" id="2.70.70.10">
    <property type="entry name" value="Glucose Permease (Domain IIA)"/>
    <property type="match status" value="1"/>
</dbReference>
<feature type="signal peptide" evidence="2">
    <location>
        <begin position="1"/>
        <end position="23"/>
    </location>
</feature>
<evidence type="ECO:0000256" key="1">
    <source>
        <dbReference type="SAM" id="MobiDB-lite"/>
    </source>
</evidence>
<keyword evidence="5" id="KW-1185">Reference proteome</keyword>
<dbReference type="RefSeq" id="WP_344132411.1">
    <property type="nucleotide sequence ID" value="NZ_BAAALT010000098.1"/>
</dbReference>
<proteinExistence type="predicted"/>
<name>A0ABP4YI96_9ACTN</name>
<sequence>MRTRPRRVVGLLLSALTVLPVAACATGRDGIVAAGLDPDPTATRALDDRGAAPPVPEPGPTTRAAPAARYVFPVDGKVGYAKDKHHDYPAADIIAACGLTVRAVTDGVVLEVNRVDRYDRKTNKGGDRGGLFVSVLGDDGVRYYGSHYSEITKGLTAGDRVRAGAVLGRIGRTGDAGACHLHFGLSPVCARTADWWVRRGVIWPARYLDAWRRGESRSPGAAIEKWRKSHGCPAKAPAGA</sequence>
<protein>
    <recommendedName>
        <fullName evidence="3">M23ase beta-sheet core domain-containing protein</fullName>
    </recommendedName>
</protein>
<keyword evidence="2" id="KW-0732">Signal</keyword>
<feature type="domain" description="M23ase beta-sheet core" evidence="3">
    <location>
        <begin position="91"/>
        <end position="185"/>
    </location>
</feature>
<dbReference type="InterPro" id="IPR050570">
    <property type="entry name" value="Cell_wall_metabolism_enzyme"/>
</dbReference>
<dbReference type="PANTHER" id="PTHR21666">
    <property type="entry name" value="PEPTIDASE-RELATED"/>
    <property type="match status" value="1"/>
</dbReference>
<evidence type="ECO:0000259" key="3">
    <source>
        <dbReference type="Pfam" id="PF01551"/>
    </source>
</evidence>
<dbReference type="Pfam" id="PF01551">
    <property type="entry name" value="Peptidase_M23"/>
    <property type="match status" value="1"/>
</dbReference>
<gene>
    <name evidence="4" type="ORF">GCM10009682_33810</name>
</gene>
<feature type="chain" id="PRO_5046534501" description="M23ase beta-sheet core domain-containing protein" evidence="2">
    <location>
        <begin position="24"/>
        <end position="240"/>
    </location>
</feature>
<evidence type="ECO:0000313" key="5">
    <source>
        <dbReference type="Proteomes" id="UP001500218"/>
    </source>
</evidence>
<dbReference type="EMBL" id="BAAALT010000098">
    <property type="protein sequence ID" value="GAA1809333.1"/>
    <property type="molecule type" value="Genomic_DNA"/>
</dbReference>
<accession>A0ABP4YI96</accession>
<dbReference type="Proteomes" id="UP001500218">
    <property type="component" value="Unassembled WGS sequence"/>
</dbReference>
<evidence type="ECO:0000313" key="4">
    <source>
        <dbReference type="EMBL" id="GAA1809333.1"/>
    </source>
</evidence>
<dbReference type="SUPFAM" id="SSF51261">
    <property type="entry name" value="Duplicated hybrid motif"/>
    <property type="match status" value="1"/>
</dbReference>
<reference evidence="5" key="1">
    <citation type="journal article" date="2019" name="Int. J. Syst. Evol. Microbiol.">
        <title>The Global Catalogue of Microorganisms (GCM) 10K type strain sequencing project: providing services to taxonomists for standard genome sequencing and annotation.</title>
        <authorList>
            <consortium name="The Broad Institute Genomics Platform"/>
            <consortium name="The Broad Institute Genome Sequencing Center for Infectious Disease"/>
            <person name="Wu L."/>
            <person name="Ma J."/>
        </authorList>
    </citation>
    <scope>NUCLEOTIDE SEQUENCE [LARGE SCALE GENOMIC DNA]</scope>
    <source>
        <strain evidence="5">JCM 13250</strain>
    </source>
</reference>
<dbReference type="PANTHER" id="PTHR21666:SF270">
    <property type="entry name" value="MUREIN HYDROLASE ACTIVATOR ENVC"/>
    <property type="match status" value="1"/>
</dbReference>
<dbReference type="InterPro" id="IPR011055">
    <property type="entry name" value="Dup_hybrid_motif"/>
</dbReference>
<organism evidence="4 5">
    <name type="scientific">Luedemannella flava</name>
    <dbReference type="NCBI Taxonomy" id="349316"/>
    <lineage>
        <taxon>Bacteria</taxon>
        <taxon>Bacillati</taxon>
        <taxon>Actinomycetota</taxon>
        <taxon>Actinomycetes</taxon>
        <taxon>Micromonosporales</taxon>
        <taxon>Micromonosporaceae</taxon>
        <taxon>Luedemannella</taxon>
    </lineage>
</organism>
<comment type="caution">
    <text evidence="4">The sequence shown here is derived from an EMBL/GenBank/DDBJ whole genome shotgun (WGS) entry which is preliminary data.</text>
</comment>
<dbReference type="CDD" id="cd12797">
    <property type="entry name" value="M23_peptidase"/>
    <property type="match status" value="1"/>
</dbReference>